<evidence type="ECO:0000313" key="3">
    <source>
        <dbReference type="Proteomes" id="UP000184267"/>
    </source>
</evidence>
<dbReference type="AlphaFoldDB" id="A0A1M2VNB1"/>
<dbReference type="OrthoDB" id="6372431at2759"/>
<organism evidence="2 3">
    <name type="scientific">Trametes pubescens</name>
    <name type="common">White-rot fungus</name>
    <dbReference type="NCBI Taxonomy" id="154538"/>
    <lineage>
        <taxon>Eukaryota</taxon>
        <taxon>Fungi</taxon>
        <taxon>Dikarya</taxon>
        <taxon>Basidiomycota</taxon>
        <taxon>Agaricomycotina</taxon>
        <taxon>Agaricomycetes</taxon>
        <taxon>Polyporales</taxon>
        <taxon>Polyporaceae</taxon>
        <taxon>Trametes</taxon>
    </lineage>
</organism>
<evidence type="ECO:0008006" key="4">
    <source>
        <dbReference type="Google" id="ProtNLM"/>
    </source>
</evidence>
<evidence type="ECO:0000256" key="1">
    <source>
        <dbReference type="SAM" id="MobiDB-lite"/>
    </source>
</evidence>
<name>A0A1M2VNB1_TRAPU</name>
<keyword evidence="3" id="KW-1185">Reference proteome</keyword>
<evidence type="ECO:0000313" key="2">
    <source>
        <dbReference type="EMBL" id="OJT09094.1"/>
    </source>
</evidence>
<dbReference type="EMBL" id="MNAD01000985">
    <property type="protein sequence ID" value="OJT09094.1"/>
    <property type="molecule type" value="Genomic_DNA"/>
</dbReference>
<dbReference type="Gene3D" id="3.30.420.150">
    <property type="entry name" value="Exopolyphosphatase. Domain 2"/>
    <property type="match status" value="1"/>
</dbReference>
<gene>
    <name evidence="2" type="ORF">TRAPUB_4</name>
</gene>
<comment type="caution">
    <text evidence="2">The sequence shown here is derived from an EMBL/GenBank/DDBJ whole genome shotgun (WGS) entry which is preliminary data.</text>
</comment>
<protein>
    <recommendedName>
        <fullName evidence="4">Guanosine-diphosphatase</fullName>
    </recommendedName>
</protein>
<reference evidence="2 3" key="1">
    <citation type="submission" date="2016-10" db="EMBL/GenBank/DDBJ databases">
        <title>Genome sequence of the basidiomycete white-rot fungus Trametes pubescens.</title>
        <authorList>
            <person name="Makela M.R."/>
            <person name="Granchi Z."/>
            <person name="Peng M."/>
            <person name="De Vries R.P."/>
            <person name="Grigoriev I."/>
            <person name="Riley R."/>
            <person name="Hilden K."/>
        </authorList>
    </citation>
    <scope>NUCLEOTIDE SEQUENCE [LARGE SCALE GENOMIC DNA]</scope>
    <source>
        <strain evidence="2 3">FBCC735</strain>
    </source>
</reference>
<sequence>MLDLGGASTQIVLEPMAKLDAALEEGEHKYDLSFCGKTRMLYGTSTRTLDTASCARATASSSSSWPRKRDICDRTPAYIPEYAHKAQAEDSEYANLLHISRRPAYLFQVHCMDISRSPPVVRAYLVVHHPWGCSSIPAPTQHPRESPAPQAAPLEPPSDTTNLNVRAHLLPIASLWPRTSRLPHR</sequence>
<feature type="region of interest" description="Disordered" evidence="1">
    <location>
        <begin position="137"/>
        <end position="160"/>
    </location>
</feature>
<dbReference type="Proteomes" id="UP000184267">
    <property type="component" value="Unassembled WGS sequence"/>
</dbReference>
<proteinExistence type="predicted"/>
<accession>A0A1M2VNB1</accession>